<evidence type="ECO:0000256" key="2">
    <source>
        <dbReference type="ARBA" id="ARBA00022723"/>
    </source>
</evidence>
<evidence type="ECO:0000313" key="4">
    <source>
        <dbReference type="EMBL" id="PFX23392.1"/>
    </source>
</evidence>
<dbReference type="PANTHER" id="PTHR23080">
    <property type="entry name" value="THAP DOMAIN PROTEIN"/>
    <property type="match status" value="1"/>
</dbReference>
<dbReference type="Proteomes" id="UP000225706">
    <property type="component" value="Unassembled WGS sequence"/>
</dbReference>
<dbReference type="STRING" id="50429.A0A2B4S4F4"/>
<dbReference type="GO" id="GO:0046872">
    <property type="term" value="F:metal ion binding"/>
    <property type="evidence" value="ECO:0007669"/>
    <property type="project" value="UniProtKB-KW"/>
</dbReference>
<dbReference type="InterPro" id="IPR027806">
    <property type="entry name" value="HARBI1_dom"/>
</dbReference>
<reference evidence="5" key="1">
    <citation type="journal article" date="2017" name="bioRxiv">
        <title>Comparative analysis of the genomes of Stylophora pistillata and Acropora digitifera provides evidence for extensive differences between species of corals.</title>
        <authorList>
            <person name="Voolstra C.R."/>
            <person name="Li Y."/>
            <person name="Liew Y.J."/>
            <person name="Baumgarten S."/>
            <person name="Zoccola D."/>
            <person name="Flot J.-F."/>
            <person name="Tambutte S."/>
            <person name="Allemand D."/>
            <person name="Aranda M."/>
        </authorList>
    </citation>
    <scope>NUCLEOTIDE SEQUENCE [LARGE SCALE GENOMIC DNA]</scope>
</reference>
<gene>
    <name evidence="4" type="ORF">AWC38_SpisGene12053</name>
</gene>
<comment type="cofactor">
    <cofactor evidence="1">
        <name>a divalent metal cation</name>
        <dbReference type="ChEBI" id="CHEBI:60240"/>
    </cofactor>
</comment>
<sequence>MTPATDSTVVTEDNVCVHVYENPVTGSLVVDQGSQTAFSKYILSAKVDTRRLKNKVALKRPHYQAPKIGILMMSKSSKKNGIMRYLKPNDLVLADRGFTMRELLNPVQGELKISPFLKGRKSLSVAEKLETRRIAKARIHVERFNRRLKEFKLIDRKIPLILAPLLAPPRC</sequence>
<organism evidence="4 5">
    <name type="scientific">Stylophora pistillata</name>
    <name type="common">Smooth cauliflower coral</name>
    <dbReference type="NCBI Taxonomy" id="50429"/>
    <lineage>
        <taxon>Eukaryota</taxon>
        <taxon>Metazoa</taxon>
        <taxon>Cnidaria</taxon>
        <taxon>Anthozoa</taxon>
        <taxon>Hexacorallia</taxon>
        <taxon>Scleractinia</taxon>
        <taxon>Astrocoeniina</taxon>
        <taxon>Pocilloporidae</taxon>
        <taxon>Stylophora</taxon>
    </lineage>
</organism>
<dbReference type="PANTHER" id="PTHR23080:SF141">
    <property type="entry name" value="TRANSPOSASE HELIX-TURN-HELIX DOMAIN-CONTAINING PROTEIN"/>
    <property type="match status" value="1"/>
</dbReference>
<keyword evidence="5" id="KW-1185">Reference proteome</keyword>
<keyword evidence="2" id="KW-0479">Metal-binding</keyword>
<name>A0A2B4S4F4_STYPI</name>
<feature type="domain" description="DDE Tnp4" evidence="3">
    <location>
        <begin position="79"/>
        <end position="160"/>
    </location>
</feature>
<evidence type="ECO:0000256" key="1">
    <source>
        <dbReference type="ARBA" id="ARBA00001968"/>
    </source>
</evidence>
<protein>
    <recommendedName>
        <fullName evidence="3">DDE Tnp4 domain-containing protein</fullName>
    </recommendedName>
</protein>
<proteinExistence type="predicted"/>
<evidence type="ECO:0000313" key="5">
    <source>
        <dbReference type="Proteomes" id="UP000225706"/>
    </source>
</evidence>
<comment type="caution">
    <text evidence="4">The sequence shown here is derived from an EMBL/GenBank/DDBJ whole genome shotgun (WGS) entry which is preliminary data.</text>
</comment>
<evidence type="ECO:0000259" key="3">
    <source>
        <dbReference type="Pfam" id="PF13359"/>
    </source>
</evidence>
<dbReference type="AlphaFoldDB" id="A0A2B4S4F4"/>
<dbReference type="EMBL" id="LSMT01000209">
    <property type="protein sequence ID" value="PFX23392.1"/>
    <property type="molecule type" value="Genomic_DNA"/>
</dbReference>
<dbReference type="Pfam" id="PF13359">
    <property type="entry name" value="DDE_Tnp_4"/>
    <property type="match status" value="1"/>
</dbReference>
<accession>A0A2B4S4F4</accession>